<dbReference type="AlphaFoldDB" id="A0AAQ3K4V9"/>
<gene>
    <name evidence="1" type="ORF">Cni_G10679</name>
</gene>
<organism evidence="1 2">
    <name type="scientific">Canna indica</name>
    <name type="common">Indian-shot</name>
    <dbReference type="NCBI Taxonomy" id="4628"/>
    <lineage>
        <taxon>Eukaryota</taxon>
        <taxon>Viridiplantae</taxon>
        <taxon>Streptophyta</taxon>
        <taxon>Embryophyta</taxon>
        <taxon>Tracheophyta</taxon>
        <taxon>Spermatophyta</taxon>
        <taxon>Magnoliopsida</taxon>
        <taxon>Liliopsida</taxon>
        <taxon>Zingiberales</taxon>
        <taxon>Cannaceae</taxon>
        <taxon>Canna</taxon>
    </lineage>
</organism>
<sequence length="165" mass="17994">MRTCSVPINQSSTIRRTSGEIVRQFLRRRRRGGRRANASELQLVLQRRQVQVQPLQLPRSTSAARARARAAILVVVRRRGRRHLVAPHVAAERLPHREREAADGAGVKPGLQLQHLPLQVAPRPAVAGAVPAQRLERREPAAAGLALEQAAAAAVLAAAGEQQQI</sequence>
<keyword evidence="2" id="KW-1185">Reference proteome</keyword>
<evidence type="ECO:0000313" key="1">
    <source>
        <dbReference type="EMBL" id="WOL01960.1"/>
    </source>
</evidence>
<reference evidence="1 2" key="1">
    <citation type="submission" date="2023-10" db="EMBL/GenBank/DDBJ databases">
        <title>Chromosome-scale genome assembly provides insights into flower coloration mechanisms of Canna indica.</title>
        <authorList>
            <person name="Li C."/>
        </authorList>
    </citation>
    <scope>NUCLEOTIDE SEQUENCE [LARGE SCALE GENOMIC DNA]</scope>
    <source>
        <tissue evidence="1">Flower</tissue>
    </source>
</reference>
<accession>A0AAQ3K4V9</accession>
<name>A0AAQ3K4V9_9LILI</name>
<evidence type="ECO:0000313" key="2">
    <source>
        <dbReference type="Proteomes" id="UP001327560"/>
    </source>
</evidence>
<dbReference type="Proteomes" id="UP001327560">
    <property type="component" value="Chromosome 3"/>
</dbReference>
<proteinExistence type="predicted"/>
<protein>
    <submittedName>
        <fullName evidence="1">Uncharacterized protein</fullName>
    </submittedName>
</protein>
<dbReference type="EMBL" id="CP136892">
    <property type="protein sequence ID" value="WOL01960.1"/>
    <property type="molecule type" value="Genomic_DNA"/>
</dbReference>